<dbReference type="SUPFAM" id="SSF47384">
    <property type="entry name" value="Homodimeric domain of signal transducing histidine kinase"/>
    <property type="match status" value="1"/>
</dbReference>
<dbReference type="PRINTS" id="PR00344">
    <property type="entry name" value="BCTRLSENSOR"/>
</dbReference>
<dbReference type="OrthoDB" id="9786919at2"/>
<proteinExistence type="predicted"/>
<keyword evidence="11 15" id="KW-1133">Transmembrane helix</keyword>
<keyword evidence="12" id="KW-0902">Two-component regulatory system</keyword>
<evidence type="ECO:0000256" key="5">
    <source>
        <dbReference type="ARBA" id="ARBA00022553"/>
    </source>
</evidence>
<dbReference type="PANTHER" id="PTHR45528:SF1">
    <property type="entry name" value="SENSOR HISTIDINE KINASE CPXA"/>
    <property type="match status" value="1"/>
</dbReference>
<dbReference type="InterPro" id="IPR004358">
    <property type="entry name" value="Sig_transdc_His_kin-like_C"/>
</dbReference>
<evidence type="ECO:0000313" key="19">
    <source>
        <dbReference type="Proteomes" id="UP000004893"/>
    </source>
</evidence>
<reference evidence="18" key="1">
    <citation type="submission" date="2009-02" db="EMBL/GenBank/DDBJ databases">
        <authorList>
            <person name="Fulton L."/>
            <person name="Clifton S."/>
            <person name="Fulton B."/>
            <person name="Xu J."/>
            <person name="Minx P."/>
            <person name="Pepin K.H."/>
            <person name="Johnson M."/>
            <person name="Bhonagiri V."/>
            <person name="Nash W.E."/>
            <person name="Mardis E.R."/>
            <person name="Wilson R.K."/>
        </authorList>
    </citation>
    <scope>NUCLEOTIDE SEQUENCE [LARGE SCALE GENOMIC DNA]</scope>
    <source>
        <strain evidence="18">DSM 15053</strain>
    </source>
</reference>
<feature type="coiled-coil region" evidence="14">
    <location>
        <begin position="224"/>
        <end position="251"/>
    </location>
</feature>
<keyword evidence="7 15" id="KW-0812">Transmembrane</keyword>
<evidence type="ECO:0000256" key="1">
    <source>
        <dbReference type="ARBA" id="ARBA00000085"/>
    </source>
</evidence>
<dbReference type="Gene3D" id="3.30.565.10">
    <property type="entry name" value="Histidine kinase-like ATPase, C-terminal domain"/>
    <property type="match status" value="1"/>
</dbReference>
<dbReference type="RefSeq" id="WP_006442335.1">
    <property type="nucleotide sequence ID" value="NZ_CP036524.1"/>
</dbReference>
<dbReference type="CDD" id="cd06225">
    <property type="entry name" value="HAMP"/>
    <property type="match status" value="1"/>
</dbReference>
<dbReference type="HOGENOM" id="CLU_000445_89_6_9"/>
<name>C0BYW3_9FIRM</name>
<dbReference type="PROSITE" id="PS50109">
    <property type="entry name" value="HIS_KIN"/>
    <property type="match status" value="1"/>
</dbReference>
<keyword evidence="5" id="KW-0597">Phosphoprotein</keyword>
<protein>
    <recommendedName>
        <fullName evidence="3">histidine kinase</fullName>
        <ecNumber evidence="3">2.7.13.3</ecNumber>
    </recommendedName>
</protein>
<dbReference type="EMBL" id="ABYI02000018">
    <property type="protein sequence ID" value="EEG75041.1"/>
    <property type="molecule type" value="Genomic_DNA"/>
</dbReference>
<keyword evidence="10" id="KW-0067">ATP-binding</keyword>
<feature type="domain" description="HAMP" evidence="17">
    <location>
        <begin position="184"/>
        <end position="236"/>
    </location>
</feature>
<sequence>MKFFWKIFCSTIIITAFTCSVGGYFLIHSQFQLSLDREIAAAYAENDILGQILDQELKDLTSMKEEVPEIADNITVNVSGGTIAFTVSDEKGSAVYRNSDLSGSRDIYGKIGGDNKGYEIYKTQGKYYIHAVRPIYARGEVMYLESFREITYLFEAKRQQYTTFAVLMAVLFVGVGLVSFVVSSLLLSPLKKLSSATKQMADGSFRPKLNIARSDEIGELASDFEQMSVKLEDMVNELKEYSRRQQDFVDNFSHELKTPLTSIIGYADMIRSREMEPERRMACADYIYTEGKRLETLSLKLMDLIVLENQEFTFRPVYMREFLGQIANAFAPVVADSGILFSSKVRDGVVSLEPDLMKTVCMNLLDNARKAAGRGDRILFTGRRLPDGMYCISVEDSGKGIPKGELSKITEAFYMVDKSRARAQGGAGMGLALCSRIVKLHRGRMKFVSREGKGTRVSVCLRDDSASREDKEGRKK</sequence>
<dbReference type="SUPFAM" id="SSF55874">
    <property type="entry name" value="ATPase domain of HSP90 chaperone/DNA topoisomerase II/histidine kinase"/>
    <property type="match status" value="1"/>
</dbReference>
<dbReference type="Gene3D" id="6.10.340.10">
    <property type="match status" value="1"/>
</dbReference>
<evidence type="ECO:0000256" key="6">
    <source>
        <dbReference type="ARBA" id="ARBA00022679"/>
    </source>
</evidence>
<dbReference type="eggNOG" id="COG2205">
    <property type="taxonomic scope" value="Bacteria"/>
</dbReference>
<dbReference type="PANTHER" id="PTHR45528">
    <property type="entry name" value="SENSOR HISTIDINE KINASE CPXA"/>
    <property type="match status" value="1"/>
</dbReference>
<dbReference type="AlphaFoldDB" id="C0BYW3"/>
<evidence type="ECO:0000256" key="13">
    <source>
        <dbReference type="ARBA" id="ARBA00023136"/>
    </source>
</evidence>
<comment type="caution">
    <text evidence="18">The sequence shown here is derived from an EMBL/GenBank/DDBJ whole genome shotgun (WGS) entry which is preliminary data.</text>
</comment>
<dbReference type="InterPro" id="IPR005467">
    <property type="entry name" value="His_kinase_dom"/>
</dbReference>
<evidence type="ECO:0000256" key="15">
    <source>
        <dbReference type="SAM" id="Phobius"/>
    </source>
</evidence>
<dbReference type="SUPFAM" id="SSF158472">
    <property type="entry name" value="HAMP domain-like"/>
    <property type="match status" value="1"/>
</dbReference>
<dbReference type="SMART" id="SM00387">
    <property type="entry name" value="HATPase_c"/>
    <property type="match status" value="1"/>
</dbReference>
<evidence type="ECO:0000256" key="2">
    <source>
        <dbReference type="ARBA" id="ARBA00004651"/>
    </source>
</evidence>
<organism evidence="18 19">
    <name type="scientific">[Clostridium] hylemonae DSM 15053</name>
    <dbReference type="NCBI Taxonomy" id="553973"/>
    <lineage>
        <taxon>Bacteria</taxon>
        <taxon>Bacillati</taxon>
        <taxon>Bacillota</taxon>
        <taxon>Clostridia</taxon>
        <taxon>Lachnospirales</taxon>
        <taxon>Lachnospiraceae</taxon>
    </lineage>
</organism>
<keyword evidence="19" id="KW-1185">Reference proteome</keyword>
<accession>C0BYW3</accession>
<dbReference type="InterPro" id="IPR036097">
    <property type="entry name" value="HisK_dim/P_sf"/>
</dbReference>
<comment type="subcellular location">
    <subcellularLocation>
        <location evidence="2">Cell membrane</location>
        <topology evidence="2">Multi-pass membrane protein</topology>
    </subcellularLocation>
</comment>
<evidence type="ECO:0000259" key="17">
    <source>
        <dbReference type="PROSITE" id="PS50885"/>
    </source>
</evidence>
<dbReference type="SMART" id="SM00388">
    <property type="entry name" value="HisKA"/>
    <property type="match status" value="1"/>
</dbReference>
<keyword evidence="13 15" id="KW-0472">Membrane</keyword>
<keyword evidence="4" id="KW-1003">Cell membrane</keyword>
<evidence type="ECO:0000256" key="4">
    <source>
        <dbReference type="ARBA" id="ARBA00022475"/>
    </source>
</evidence>
<dbReference type="EC" id="2.7.13.3" evidence="3"/>
<dbReference type="Pfam" id="PF02518">
    <property type="entry name" value="HATPase_c"/>
    <property type="match status" value="1"/>
</dbReference>
<dbReference type="Proteomes" id="UP000004893">
    <property type="component" value="Unassembled WGS sequence"/>
</dbReference>
<keyword evidence="9 18" id="KW-0418">Kinase</keyword>
<evidence type="ECO:0000256" key="3">
    <source>
        <dbReference type="ARBA" id="ARBA00012438"/>
    </source>
</evidence>
<feature type="transmembrane region" description="Helical" evidence="15">
    <location>
        <begin position="164"/>
        <end position="190"/>
    </location>
</feature>
<comment type="catalytic activity">
    <reaction evidence="1">
        <text>ATP + protein L-histidine = ADP + protein N-phospho-L-histidine.</text>
        <dbReference type="EC" id="2.7.13.3"/>
    </reaction>
</comment>
<keyword evidence="14" id="KW-0175">Coiled coil</keyword>
<evidence type="ECO:0000256" key="8">
    <source>
        <dbReference type="ARBA" id="ARBA00022741"/>
    </source>
</evidence>
<evidence type="ECO:0000256" key="12">
    <source>
        <dbReference type="ARBA" id="ARBA00023012"/>
    </source>
</evidence>
<dbReference type="InterPro" id="IPR036890">
    <property type="entry name" value="HATPase_C_sf"/>
</dbReference>
<keyword evidence="6" id="KW-0808">Transferase</keyword>
<evidence type="ECO:0000256" key="10">
    <source>
        <dbReference type="ARBA" id="ARBA00022840"/>
    </source>
</evidence>
<gene>
    <name evidence="18" type="ORF">CLOHYLEM_05002</name>
</gene>
<evidence type="ECO:0000256" key="11">
    <source>
        <dbReference type="ARBA" id="ARBA00022989"/>
    </source>
</evidence>
<dbReference type="InterPro" id="IPR003660">
    <property type="entry name" value="HAMP_dom"/>
</dbReference>
<evidence type="ECO:0000256" key="7">
    <source>
        <dbReference type="ARBA" id="ARBA00022692"/>
    </source>
</evidence>
<dbReference type="SMART" id="SM00304">
    <property type="entry name" value="HAMP"/>
    <property type="match status" value="1"/>
</dbReference>
<dbReference type="PROSITE" id="PS50885">
    <property type="entry name" value="HAMP"/>
    <property type="match status" value="1"/>
</dbReference>
<feature type="domain" description="Histidine kinase" evidence="16">
    <location>
        <begin position="251"/>
        <end position="465"/>
    </location>
</feature>
<dbReference type="CDD" id="cd00082">
    <property type="entry name" value="HisKA"/>
    <property type="match status" value="1"/>
</dbReference>
<dbReference type="InterPro" id="IPR003661">
    <property type="entry name" value="HisK_dim/P_dom"/>
</dbReference>
<keyword evidence="8" id="KW-0547">Nucleotide-binding</keyword>
<dbReference type="Pfam" id="PF00512">
    <property type="entry name" value="HisKA"/>
    <property type="match status" value="1"/>
</dbReference>
<evidence type="ECO:0000259" key="16">
    <source>
        <dbReference type="PROSITE" id="PS50109"/>
    </source>
</evidence>
<dbReference type="GO" id="GO:0005886">
    <property type="term" value="C:plasma membrane"/>
    <property type="evidence" value="ECO:0007669"/>
    <property type="project" value="UniProtKB-SubCell"/>
</dbReference>
<dbReference type="GO" id="GO:0005524">
    <property type="term" value="F:ATP binding"/>
    <property type="evidence" value="ECO:0007669"/>
    <property type="project" value="UniProtKB-KW"/>
</dbReference>
<dbReference type="InterPro" id="IPR050398">
    <property type="entry name" value="HssS/ArlS-like"/>
</dbReference>
<feature type="transmembrane region" description="Helical" evidence="15">
    <location>
        <begin position="7"/>
        <end position="27"/>
    </location>
</feature>
<dbReference type="STRING" id="553973.CLOHYLEM_05002"/>
<evidence type="ECO:0000256" key="14">
    <source>
        <dbReference type="SAM" id="Coils"/>
    </source>
</evidence>
<dbReference type="Pfam" id="PF00672">
    <property type="entry name" value="HAMP"/>
    <property type="match status" value="1"/>
</dbReference>
<dbReference type="CDD" id="cd18773">
    <property type="entry name" value="PDC1_HK_sensor"/>
    <property type="match status" value="1"/>
</dbReference>
<evidence type="ECO:0000313" key="18">
    <source>
        <dbReference type="EMBL" id="EEG75041.1"/>
    </source>
</evidence>
<dbReference type="GO" id="GO:0000155">
    <property type="term" value="F:phosphorelay sensor kinase activity"/>
    <property type="evidence" value="ECO:0007669"/>
    <property type="project" value="InterPro"/>
</dbReference>
<reference evidence="18" key="2">
    <citation type="submission" date="2013-06" db="EMBL/GenBank/DDBJ databases">
        <title>Draft genome sequence of Clostridium hylemonae (DSM 15053).</title>
        <authorList>
            <person name="Sudarsanam P."/>
            <person name="Ley R."/>
            <person name="Guruge J."/>
            <person name="Turnbaugh P.J."/>
            <person name="Mahowald M."/>
            <person name="Liep D."/>
            <person name="Gordon J."/>
        </authorList>
    </citation>
    <scope>NUCLEOTIDE SEQUENCE</scope>
    <source>
        <strain evidence="18">DSM 15053</strain>
    </source>
</reference>
<dbReference type="Gene3D" id="1.10.287.130">
    <property type="match status" value="1"/>
</dbReference>
<evidence type="ECO:0000256" key="9">
    <source>
        <dbReference type="ARBA" id="ARBA00022777"/>
    </source>
</evidence>
<dbReference type="InterPro" id="IPR003594">
    <property type="entry name" value="HATPase_dom"/>
</dbReference>